<evidence type="ECO:0000256" key="4">
    <source>
        <dbReference type="ARBA" id="ARBA00022723"/>
    </source>
</evidence>
<dbReference type="PROSITE" id="PS01090">
    <property type="entry name" value="TATD_2"/>
    <property type="match status" value="1"/>
</dbReference>
<keyword evidence="9" id="KW-0269">Exonuclease</keyword>
<keyword evidence="5" id="KW-0378">Hydrolase</keyword>
<gene>
    <name evidence="9" type="ORF">K8I29_15465</name>
</gene>
<dbReference type="PANTHER" id="PTHR46124">
    <property type="entry name" value="D-AMINOACYL-TRNA DEACYLASE"/>
    <property type="match status" value="1"/>
</dbReference>
<comment type="cofactor">
    <cofactor evidence="1">
        <name>[4Fe-4S] cluster</name>
        <dbReference type="ChEBI" id="CHEBI:49883"/>
    </cofactor>
</comment>
<reference evidence="9" key="2">
    <citation type="submission" date="2021-08" db="EMBL/GenBank/DDBJ databases">
        <authorList>
            <person name="Dalcin Martins P."/>
        </authorList>
    </citation>
    <scope>NUCLEOTIDE SEQUENCE</scope>
    <source>
        <strain evidence="9">MAG_39</strain>
    </source>
</reference>
<dbReference type="AlphaFoldDB" id="A0A953JGL6"/>
<dbReference type="Proteomes" id="UP000705867">
    <property type="component" value="Unassembled WGS sequence"/>
</dbReference>
<dbReference type="SFLD" id="SFLDS00029">
    <property type="entry name" value="Radical_SAM"/>
    <property type="match status" value="1"/>
</dbReference>
<accession>A0A953JGL6</accession>
<feature type="domain" description="Radical SAM core" evidence="8">
    <location>
        <begin position="260"/>
        <end position="450"/>
    </location>
</feature>
<dbReference type="Gene3D" id="3.20.20.140">
    <property type="entry name" value="Metal-dependent hydrolases"/>
    <property type="match status" value="1"/>
</dbReference>
<dbReference type="InterPro" id="IPR023821">
    <property type="entry name" value="rSAM_TatD-assoc"/>
</dbReference>
<evidence type="ECO:0000256" key="6">
    <source>
        <dbReference type="ARBA" id="ARBA00023004"/>
    </source>
</evidence>
<dbReference type="InterPro" id="IPR013785">
    <property type="entry name" value="Aldolase_TIM"/>
</dbReference>
<dbReference type="InterPro" id="IPR015991">
    <property type="entry name" value="TatD/YcfH-like"/>
</dbReference>
<keyword evidence="3" id="KW-0949">S-adenosyl-L-methionine</keyword>
<dbReference type="InterPro" id="IPR007197">
    <property type="entry name" value="rSAM"/>
</dbReference>
<dbReference type="NCBIfam" id="TIGR04038">
    <property type="entry name" value="tatD_link_rSAM"/>
    <property type="match status" value="1"/>
</dbReference>
<keyword evidence="4" id="KW-0479">Metal-binding</keyword>
<reference evidence="9" key="1">
    <citation type="journal article" date="2021" name="bioRxiv">
        <title>Unraveling nitrogen, sulfur and carbon metabolic pathways and microbial community transcriptional responses to substrate deprivation and toxicity stresses in a bioreactor mimicking anoxic brackish coastal sediment conditions.</title>
        <authorList>
            <person name="Martins P.D."/>
            <person name="Echeveste M.J."/>
            <person name="Arshad A."/>
            <person name="Kurth J."/>
            <person name="Ouboter H."/>
            <person name="Jetten M.S.M."/>
            <person name="Welte C.U."/>
        </authorList>
    </citation>
    <scope>NUCLEOTIDE SEQUENCE</scope>
    <source>
        <strain evidence="9">MAG_39</strain>
    </source>
</reference>
<comment type="caution">
    <text evidence="9">The sequence shown here is derived from an EMBL/GenBank/DDBJ whole genome shotgun (WGS) entry which is preliminary data.</text>
</comment>
<dbReference type="Pfam" id="PF01026">
    <property type="entry name" value="TatD_DNase"/>
    <property type="match status" value="1"/>
</dbReference>
<sequence>MIDTHCHLEMKPFDEDRGEVIARAREHLEAVITIGSDLRGCEGAVALAEQHDFIYATVGIHPHDAKGFNEGILDRMRDWVKQEKVVAVGETGLDYHYDHSPREVQREVFRTQLCFAGEAGLPVVVHSREAKEDTLGILEESGVRRGVLHCFSGDRDMAERAMAMGFHISFAGPVTFKKAAALQEIAKAVPDEFLLVETDAPYLTPEPYRGRRNEPAYVVHTARFLAQVRGVTPEDIDRITSVNAKRLFGIGEVARGQIAYKIRESLYLNVTNRCTSKCVFCVRFATDFVKGHNLRLEQEPAVEELKRAVGDPTRYREIVFCGYGEPLLRLDAVKAVAAWVKEKGGRVRVNTNGHGNLIHKRNILPELQGAVDVMSISLDAQDAETYDRLCKPAFRNAFQEVVQFIREAKKYIPAVQATVVTAAGVDVEKCREITDEIGVELRVRKLDAVG</sequence>
<dbReference type="Pfam" id="PF04055">
    <property type="entry name" value="Radical_SAM"/>
    <property type="match status" value="1"/>
</dbReference>
<dbReference type="CDD" id="cd01335">
    <property type="entry name" value="Radical_SAM"/>
    <property type="match status" value="1"/>
</dbReference>
<evidence type="ECO:0000256" key="1">
    <source>
        <dbReference type="ARBA" id="ARBA00001966"/>
    </source>
</evidence>
<evidence type="ECO:0000256" key="2">
    <source>
        <dbReference type="ARBA" id="ARBA00009275"/>
    </source>
</evidence>
<evidence type="ECO:0000259" key="8">
    <source>
        <dbReference type="PROSITE" id="PS51918"/>
    </source>
</evidence>
<dbReference type="GO" id="GO:0004536">
    <property type="term" value="F:DNA nuclease activity"/>
    <property type="evidence" value="ECO:0007669"/>
    <property type="project" value="InterPro"/>
</dbReference>
<proteinExistence type="inferred from homology"/>
<keyword evidence="7" id="KW-0411">Iron-sulfur</keyword>
<dbReference type="GO" id="GO:0004527">
    <property type="term" value="F:exonuclease activity"/>
    <property type="evidence" value="ECO:0007669"/>
    <property type="project" value="UniProtKB-KW"/>
</dbReference>
<name>A0A953JGL6_9BACT</name>
<evidence type="ECO:0000256" key="3">
    <source>
        <dbReference type="ARBA" id="ARBA00022691"/>
    </source>
</evidence>
<dbReference type="GO" id="GO:0005829">
    <property type="term" value="C:cytosol"/>
    <property type="evidence" value="ECO:0007669"/>
    <property type="project" value="TreeGrafter"/>
</dbReference>
<evidence type="ECO:0000313" key="9">
    <source>
        <dbReference type="EMBL" id="MBZ0157596.1"/>
    </source>
</evidence>
<dbReference type="PROSITE" id="PS51918">
    <property type="entry name" value="RADICAL_SAM"/>
    <property type="match status" value="1"/>
</dbReference>
<dbReference type="PANTHER" id="PTHR46124:SF2">
    <property type="entry name" value="D-AMINOACYL-TRNA DEACYLASE"/>
    <property type="match status" value="1"/>
</dbReference>
<dbReference type="SFLD" id="SFLDG01111">
    <property type="entry name" value="Uncharacterised_Radical_SAM_Su"/>
    <property type="match status" value="1"/>
</dbReference>
<dbReference type="InterPro" id="IPR032466">
    <property type="entry name" value="Metal_Hydrolase"/>
</dbReference>
<dbReference type="GO" id="GO:0051536">
    <property type="term" value="F:iron-sulfur cluster binding"/>
    <property type="evidence" value="ECO:0007669"/>
    <property type="project" value="UniProtKB-KW"/>
</dbReference>
<dbReference type="EMBL" id="JAIOIV010000121">
    <property type="protein sequence ID" value="MBZ0157596.1"/>
    <property type="molecule type" value="Genomic_DNA"/>
</dbReference>
<dbReference type="InterPro" id="IPR058240">
    <property type="entry name" value="rSAM_sf"/>
</dbReference>
<dbReference type="SUPFAM" id="SSF102114">
    <property type="entry name" value="Radical SAM enzymes"/>
    <property type="match status" value="1"/>
</dbReference>
<dbReference type="InterPro" id="IPR001130">
    <property type="entry name" value="TatD-like"/>
</dbReference>
<dbReference type="FunFam" id="3.20.20.140:FF:000005">
    <property type="entry name" value="TatD family hydrolase"/>
    <property type="match status" value="1"/>
</dbReference>
<dbReference type="GO" id="GO:0046872">
    <property type="term" value="F:metal ion binding"/>
    <property type="evidence" value="ECO:0007669"/>
    <property type="project" value="UniProtKB-KW"/>
</dbReference>
<organism evidence="9 10">
    <name type="scientific">Candidatus Nitrobium versatile</name>
    <dbReference type="NCBI Taxonomy" id="2884831"/>
    <lineage>
        <taxon>Bacteria</taxon>
        <taxon>Pseudomonadati</taxon>
        <taxon>Nitrospirota</taxon>
        <taxon>Nitrospiria</taxon>
        <taxon>Nitrospirales</taxon>
        <taxon>Nitrospiraceae</taxon>
        <taxon>Candidatus Nitrobium</taxon>
    </lineage>
</organism>
<keyword evidence="6" id="KW-0408">Iron</keyword>
<comment type="similarity">
    <text evidence="2">Belongs to the metallo-dependent hydrolases superfamily. TatD-type hydrolase family.</text>
</comment>
<dbReference type="Gene3D" id="3.20.20.70">
    <property type="entry name" value="Aldolase class I"/>
    <property type="match status" value="1"/>
</dbReference>
<dbReference type="CDD" id="cd01310">
    <property type="entry name" value="TatD_DNAse"/>
    <property type="match status" value="1"/>
</dbReference>
<evidence type="ECO:0000256" key="7">
    <source>
        <dbReference type="ARBA" id="ARBA00023014"/>
    </source>
</evidence>
<evidence type="ECO:0000313" key="10">
    <source>
        <dbReference type="Proteomes" id="UP000705867"/>
    </source>
</evidence>
<keyword evidence="9" id="KW-0540">Nuclease</keyword>
<dbReference type="InterPro" id="IPR018228">
    <property type="entry name" value="DNase_TatD-rel_CS"/>
</dbReference>
<dbReference type="NCBIfam" id="TIGR00010">
    <property type="entry name" value="YchF/TatD family DNA exonuclease"/>
    <property type="match status" value="1"/>
</dbReference>
<dbReference type="SUPFAM" id="SSF51556">
    <property type="entry name" value="Metallo-dependent hydrolases"/>
    <property type="match status" value="1"/>
</dbReference>
<evidence type="ECO:0000256" key="5">
    <source>
        <dbReference type="ARBA" id="ARBA00022801"/>
    </source>
</evidence>
<protein>
    <submittedName>
        <fullName evidence="9">YchF/TatD family DNA exonuclease</fullName>
    </submittedName>
</protein>